<dbReference type="Pfam" id="PF03080">
    <property type="entry name" value="Neprosin"/>
    <property type="match status" value="2"/>
</dbReference>
<dbReference type="PROSITE" id="PS52045">
    <property type="entry name" value="NEPROSIN_PEP_CD"/>
    <property type="match status" value="1"/>
</dbReference>
<feature type="domain" description="Neprosin PEP catalytic" evidence="2">
    <location>
        <begin position="220"/>
        <end position="496"/>
    </location>
</feature>
<dbReference type="PANTHER" id="PTHR31589">
    <property type="entry name" value="PROTEIN, PUTATIVE (DUF239)-RELATED-RELATED"/>
    <property type="match status" value="1"/>
</dbReference>
<dbReference type="InterPro" id="IPR004314">
    <property type="entry name" value="Neprosin"/>
</dbReference>
<sequence length="496" mass="55341">MPLLFCMDMRRDSVPWTKQRNEPCSGFLHTTGQRQCVRAQIVAPQQTLAQERSSNLASPASRNNHPVIPMLLIASLLVASLLSPVLSLPIVSDSGLSPPANQTFHPGKELHRLKRVRTYLRKINKPASPDGDIIDCVLSYLQPAFDHPELRGQKPLDPPERPKGHNTTGAMAESFQLWAESGESCPEGTVPIRRTTEKDVLRASSIGRYGRKPTRRVRRDSTASGHEHAVLFANGDQYYGAKASLNVWSPLVIDQYEFSLSQIWVISGSFGNDLNTIEAGWQASPSLSTAITILSEQYIKTDSKVSPEQYGDNNPRFFTYWTTDAYQATGCYNLLCSGFVQTNNRVAIGAAITPRSSYNGRQFDIGLMVWKDPKHGHWWLEFGSGLLVGYWPAFLFSHLRTHASMIQFGGEVVNSRSSGFHTSTQMGSGHFAEEGFGKASYFRNLQVVDWDNNLLPLTNLHLLADHPSCYDIRQGKNNVWGTYFYYGGPGRNVRCP</sequence>
<evidence type="ECO:0000313" key="3">
    <source>
        <dbReference type="EMBL" id="KAB1200921.1"/>
    </source>
</evidence>
<feature type="compositionally biased region" description="Basic and acidic residues" evidence="1">
    <location>
        <begin position="148"/>
        <end position="163"/>
    </location>
</feature>
<evidence type="ECO:0000256" key="1">
    <source>
        <dbReference type="SAM" id="MobiDB-lite"/>
    </source>
</evidence>
<accession>A0A6A1UKX7</accession>
<feature type="region of interest" description="Disordered" evidence="1">
    <location>
        <begin position="148"/>
        <end position="168"/>
    </location>
</feature>
<dbReference type="AlphaFoldDB" id="A0A6A1UKX7"/>
<dbReference type="EMBL" id="RXIC02000112">
    <property type="protein sequence ID" value="KAB1200921.1"/>
    <property type="molecule type" value="Genomic_DNA"/>
</dbReference>
<dbReference type="InterPro" id="IPR053168">
    <property type="entry name" value="Glutamic_endopeptidase"/>
</dbReference>
<gene>
    <name evidence="3" type="ORF">CJ030_MR0G005888</name>
</gene>
<protein>
    <recommendedName>
        <fullName evidence="2">Neprosin PEP catalytic domain-containing protein</fullName>
    </recommendedName>
</protein>
<dbReference type="OrthoDB" id="1858978at2759"/>
<dbReference type="InterPro" id="IPR025521">
    <property type="entry name" value="Neprosin_propep"/>
</dbReference>
<evidence type="ECO:0000313" key="4">
    <source>
        <dbReference type="Proteomes" id="UP000516437"/>
    </source>
</evidence>
<dbReference type="Proteomes" id="UP000516437">
    <property type="component" value="Unassembled WGS sequence"/>
</dbReference>
<dbReference type="Gene3D" id="3.90.1320.10">
    <property type="entry name" value="Outer-capsid protein sigma 3, large lobe"/>
    <property type="match status" value="1"/>
</dbReference>
<comment type="caution">
    <text evidence="3">The sequence shown here is derived from an EMBL/GenBank/DDBJ whole genome shotgun (WGS) entry which is preliminary data.</text>
</comment>
<reference evidence="3 4" key="1">
    <citation type="journal article" date="2019" name="Plant Biotechnol. J.">
        <title>The red bayberry genome and genetic basis of sex determination.</title>
        <authorList>
            <person name="Jia H.M."/>
            <person name="Jia H.J."/>
            <person name="Cai Q.L."/>
            <person name="Wang Y."/>
            <person name="Zhao H.B."/>
            <person name="Yang W.F."/>
            <person name="Wang G.Y."/>
            <person name="Li Y.H."/>
            <person name="Zhan D.L."/>
            <person name="Shen Y.T."/>
            <person name="Niu Q.F."/>
            <person name="Chang L."/>
            <person name="Qiu J."/>
            <person name="Zhao L."/>
            <person name="Xie H.B."/>
            <person name="Fu W.Y."/>
            <person name="Jin J."/>
            <person name="Li X.W."/>
            <person name="Jiao Y."/>
            <person name="Zhou C.C."/>
            <person name="Tu T."/>
            <person name="Chai C.Y."/>
            <person name="Gao J.L."/>
            <person name="Fan L.J."/>
            <person name="van de Weg E."/>
            <person name="Wang J.Y."/>
            <person name="Gao Z.S."/>
        </authorList>
    </citation>
    <scope>NUCLEOTIDE SEQUENCE [LARGE SCALE GENOMIC DNA]</scope>
    <source>
        <tissue evidence="3">Leaves</tissue>
    </source>
</reference>
<dbReference type="Pfam" id="PF14365">
    <property type="entry name" value="Neprosin_AP"/>
    <property type="match status" value="1"/>
</dbReference>
<proteinExistence type="predicted"/>
<dbReference type="PANTHER" id="PTHR31589:SF57">
    <property type="entry name" value="OS06G0474500 PROTEIN"/>
    <property type="match status" value="1"/>
</dbReference>
<organism evidence="3 4">
    <name type="scientific">Morella rubra</name>
    <name type="common">Chinese bayberry</name>
    <dbReference type="NCBI Taxonomy" id="262757"/>
    <lineage>
        <taxon>Eukaryota</taxon>
        <taxon>Viridiplantae</taxon>
        <taxon>Streptophyta</taxon>
        <taxon>Embryophyta</taxon>
        <taxon>Tracheophyta</taxon>
        <taxon>Spermatophyta</taxon>
        <taxon>Magnoliopsida</taxon>
        <taxon>eudicotyledons</taxon>
        <taxon>Gunneridae</taxon>
        <taxon>Pentapetalae</taxon>
        <taxon>rosids</taxon>
        <taxon>fabids</taxon>
        <taxon>Fagales</taxon>
        <taxon>Myricaceae</taxon>
        <taxon>Morella</taxon>
    </lineage>
</organism>
<evidence type="ECO:0000259" key="2">
    <source>
        <dbReference type="PROSITE" id="PS52045"/>
    </source>
</evidence>
<name>A0A6A1UKX7_9ROSI</name>
<keyword evidence="4" id="KW-1185">Reference proteome</keyword>